<keyword evidence="12 13" id="KW-0030">Aminoacyl-tRNA synthetase</keyword>
<evidence type="ECO:0000256" key="4">
    <source>
        <dbReference type="ARBA" id="ARBA00022555"/>
    </source>
</evidence>
<evidence type="ECO:0000256" key="9">
    <source>
        <dbReference type="ARBA" id="ARBA00022840"/>
    </source>
</evidence>
<dbReference type="InterPro" id="IPR050058">
    <property type="entry name" value="Ala-tRNA_ligase"/>
</dbReference>
<keyword evidence="11 13" id="KW-0648">Protein biosynthesis</keyword>
<dbReference type="GO" id="GO:0006419">
    <property type="term" value="P:alanyl-tRNA aminoacylation"/>
    <property type="evidence" value="ECO:0007669"/>
    <property type="project" value="UniProtKB-UniRule"/>
</dbReference>
<evidence type="ECO:0000313" key="16">
    <source>
        <dbReference type="EMBL" id="ENN95663.1"/>
    </source>
</evidence>
<comment type="domain">
    <text evidence="13">Consists of three domains; the N-terminal catalytic domain, the editing domain and the C-terminal C-Ala domain. The editing domain removes incorrectly charged amino acids, while the C-Ala domain, along with tRNA(Ala), serves as a bridge to cooperatively bring together the editing and aminoacylation centers thus stimulating deacylation of misacylated tRNAs.</text>
</comment>
<dbReference type="SUPFAM" id="SSF50447">
    <property type="entry name" value="Translation proteins"/>
    <property type="match status" value="1"/>
</dbReference>
<dbReference type="GO" id="GO:0005524">
    <property type="term" value="F:ATP binding"/>
    <property type="evidence" value="ECO:0007669"/>
    <property type="project" value="UniProtKB-UniRule"/>
</dbReference>
<feature type="coiled-coil region" evidence="14">
    <location>
        <begin position="754"/>
        <end position="784"/>
    </location>
</feature>
<dbReference type="AlphaFoldDB" id="N6V041"/>
<comment type="caution">
    <text evidence="16">The sequence shown here is derived from an EMBL/GenBank/DDBJ whole genome shotgun (WGS) entry which is preliminary data.</text>
</comment>
<dbReference type="FunFam" id="2.40.30.130:FF:000010">
    <property type="entry name" value="Alanine--tRNA ligase"/>
    <property type="match status" value="1"/>
</dbReference>
<evidence type="ECO:0000256" key="12">
    <source>
        <dbReference type="ARBA" id="ARBA00023146"/>
    </source>
</evidence>
<dbReference type="InterPro" id="IPR018165">
    <property type="entry name" value="Ala-tRNA-synth_IIc_core"/>
</dbReference>
<dbReference type="Gene3D" id="6.10.250.550">
    <property type="match status" value="1"/>
</dbReference>
<protein>
    <recommendedName>
        <fullName evidence="13">Alanine--tRNA ligase</fullName>
        <ecNumber evidence="13">6.1.1.7</ecNumber>
    </recommendedName>
    <alternativeName>
        <fullName evidence="13">Alanyl-tRNA synthetase</fullName>
        <shortName evidence="13">AlaRS</shortName>
    </alternativeName>
</protein>
<comment type="cofactor">
    <cofactor evidence="13">
        <name>Zn(2+)</name>
        <dbReference type="ChEBI" id="CHEBI:29105"/>
    </cofactor>
    <text evidence="13">Binds 1 zinc ion per subunit.</text>
</comment>
<keyword evidence="5 13" id="KW-0436">Ligase</keyword>
<accession>N6V041</accession>
<keyword evidence="3 13" id="KW-0963">Cytoplasm</keyword>
<comment type="catalytic activity">
    <reaction evidence="13">
        <text>tRNA(Ala) + L-alanine + ATP = L-alanyl-tRNA(Ala) + AMP + diphosphate</text>
        <dbReference type="Rhea" id="RHEA:12540"/>
        <dbReference type="Rhea" id="RHEA-COMP:9657"/>
        <dbReference type="Rhea" id="RHEA-COMP:9923"/>
        <dbReference type="ChEBI" id="CHEBI:30616"/>
        <dbReference type="ChEBI" id="CHEBI:33019"/>
        <dbReference type="ChEBI" id="CHEBI:57972"/>
        <dbReference type="ChEBI" id="CHEBI:78442"/>
        <dbReference type="ChEBI" id="CHEBI:78497"/>
        <dbReference type="ChEBI" id="CHEBI:456215"/>
        <dbReference type="EC" id="6.1.1.7"/>
    </reaction>
</comment>
<evidence type="ECO:0000256" key="14">
    <source>
        <dbReference type="SAM" id="Coils"/>
    </source>
</evidence>
<evidence type="ECO:0000256" key="2">
    <source>
        <dbReference type="ARBA" id="ARBA00008226"/>
    </source>
</evidence>
<keyword evidence="8 13" id="KW-0862">Zinc</keyword>
<dbReference type="InterPro" id="IPR018162">
    <property type="entry name" value="Ala-tRNA-ligase_IIc_anticod-bd"/>
</dbReference>
<evidence type="ECO:0000256" key="8">
    <source>
        <dbReference type="ARBA" id="ARBA00022833"/>
    </source>
</evidence>
<dbReference type="PRINTS" id="PR00980">
    <property type="entry name" value="TRNASYNTHALA"/>
</dbReference>
<dbReference type="EMBL" id="APMM01000056">
    <property type="protein sequence ID" value="ENN95663.1"/>
    <property type="molecule type" value="Genomic_DNA"/>
</dbReference>
<comment type="similarity">
    <text evidence="2 13">Belongs to the class-II aminoacyl-tRNA synthetase family.</text>
</comment>
<dbReference type="Pfam" id="PF07973">
    <property type="entry name" value="tRNA_SAD"/>
    <property type="match status" value="1"/>
</dbReference>
<dbReference type="PATRIC" id="fig|1069083.5.peg.1289"/>
<evidence type="ECO:0000256" key="11">
    <source>
        <dbReference type="ARBA" id="ARBA00022917"/>
    </source>
</evidence>
<keyword evidence="17" id="KW-1185">Reference proteome</keyword>
<evidence type="ECO:0000259" key="15">
    <source>
        <dbReference type="PROSITE" id="PS50860"/>
    </source>
</evidence>
<dbReference type="PANTHER" id="PTHR11777:SF9">
    <property type="entry name" value="ALANINE--TRNA LIGASE, CYTOPLASMIC"/>
    <property type="match status" value="1"/>
</dbReference>
<evidence type="ECO:0000256" key="7">
    <source>
        <dbReference type="ARBA" id="ARBA00022741"/>
    </source>
</evidence>
<evidence type="ECO:0000256" key="3">
    <source>
        <dbReference type="ARBA" id="ARBA00022490"/>
    </source>
</evidence>
<dbReference type="GO" id="GO:0004813">
    <property type="term" value="F:alanine-tRNA ligase activity"/>
    <property type="evidence" value="ECO:0007669"/>
    <property type="project" value="UniProtKB-UniRule"/>
</dbReference>
<evidence type="ECO:0000313" key="17">
    <source>
        <dbReference type="Proteomes" id="UP000053695"/>
    </source>
</evidence>
<dbReference type="SMART" id="SM00863">
    <property type="entry name" value="tRNA_SAD"/>
    <property type="match status" value="1"/>
</dbReference>
<dbReference type="SUPFAM" id="SSF55186">
    <property type="entry name" value="ThrRS/AlaRS common domain"/>
    <property type="match status" value="1"/>
</dbReference>
<dbReference type="InterPro" id="IPR002318">
    <property type="entry name" value="Ala-tRNA-lgiase_IIc"/>
</dbReference>
<dbReference type="PANTHER" id="PTHR11777">
    <property type="entry name" value="ALANYL-TRNA SYNTHETASE"/>
    <property type="match status" value="1"/>
</dbReference>
<dbReference type="FunFam" id="3.30.54.20:FF:000005">
    <property type="entry name" value="Alanine--tRNA ligase"/>
    <property type="match status" value="1"/>
</dbReference>
<comment type="subcellular location">
    <subcellularLocation>
        <location evidence="1 13">Cytoplasm</location>
    </subcellularLocation>
</comment>
<keyword evidence="10 13" id="KW-0694">RNA-binding</keyword>
<dbReference type="GO" id="GO:0008270">
    <property type="term" value="F:zinc ion binding"/>
    <property type="evidence" value="ECO:0007669"/>
    <property type="project" value="UniProtKB-UniRule"/>
</dbReference>
<dbReference type="InterPro" id="IPR018163">
    <property type="entry name" value="Thr/Ala-tRNA-synth_IIc_edit"/>
</dbReference>
<gene>
    <name evidence="13 16" type="primary">alaS</name>
    <name evidence="16" type="ORF">J422_06623</name>
</gene>
<keyword evidence="4 13" id="KW-0820">tRNA-binding</keyword>
<feature type="binding site" evidence="13">
    <location>
        <position position="688"/>
    </location>
    <ligand>
        <name>Zn(2+)</name>
        <dbReference type="ChEBI" id="CHEBI:29105"/>
    </ligand>
</feature>
<evidence type="ECO:0000256" key="5">
    <source>
        <dbReference type="ARBA" id="ARBA00022598"/>
    </source>
</evidence>
<dbReference type="GO" id="GO:0000049">
    <property type="term" value="F:tRNA binding"/>
    <property type="evidence" value="ECO:0007669"/>
    <property type="project" value="UniProtKB-KW"/>
</dbReference>
<evidence type="ECO:0000256" key="10">
    <source>
        <dbReference type="ARBA" id="ARBA00022884"/>
    </source>
</evidence>
<dbReference type="SUPFAM" id="SSF55681">
    <property type="entry name" value="Class II aaRS and biotin synthetases"/>
    <property type="match status" value="1"/>
</dbReference>
<dbReference type="InterPro" id="IPR045864">
    <property type="entry name" value="aa-tRNA-synth_II/BPL/LPL"/>
</dbReference>
<dbReference type="EC" id="6.1.1.7" evidence="13"/>
<feature type="binding site" evidence="13">
    <location>
        <position position="585"/>
    </location>
    <ligand>
        <name>Zn(2+)</name>
        <dbReference type="ChEBI" id="CHEBI:29105"/>
    </ligand>
</feature>
<name>N6V041_9EURY</name>
<dbReference type="Proteomes" id="UP000053695">
    <property type="component" value="Unassembled WGS sequence"/>
</dbReference>
<evidence type="ECO:0000256" key="1">
    <source>
        <dbReference type="ARBA" id="ARBA00004496"/>
    </source>
</evidence>
<dbReference type="Gene3D" id="3.30.980.10">
    <property type="entry name" value="Threonyl-trna Synthetase, Chain A, domain 2"/>
    <property type="match status" value="1"/>
</dbReference>
<feature type="binding site" evidence="13">
    <location>
        <position position="692"/>
    </location>
    <ligand>
        <name>Zn(2+)</name>
        <dbReference type="ChEBI" id="CHEBI:29105"/>
    </ligand>
</feature>
<feature type="binding site" evidence="13">
    <location>
        <position position="581"/>
    </location>
    <ligand>
        <name>Zn(2+)</name>
        <dbReference type="ChEBI" id="CHEBI:29105"/>
    </ligand>
</feature>
<dbReference type="Gene3D" id="3.10.310.40">
    <property type="match status" value="1"/>
</dbReference>
<dbReference type="InterPro" id="IPR009000">
    <property type="entry name" value="Transl_B-barrel_sf"/>
</dbReference>
<proteinExistence type="inferred from homology"/>
<dbReference type="Gene3D" id="2.40.30.130">
    <property type="match status" value="1"/>
</dbReference>
<dbReference type="SUPFAM" id="SSF101353">
    <property type="entry name" value="Putative anticodon-binding domain of alanyl-tRNA synthetase (AlaRS)"/>
    <property type="match status" value="1"/>
</dbReference>
<keyword evidence="9 13" id="KW-0067">ATP-binding</keyword>
<dbReference type="CDD" id="cd00673">
    <property type="entry name" value="AlaRS_core"/>
    <property type="match status" value="1"/>
</dbReference>
<keyword evidence="6 13" id="KW-0479">Metal-binding</keyword>
<dbReference type="NCBIfam" id="TIGR00344">
    <property type="entry name" value="alaS"/>
    <property type="match status" value="1"/>
</dbReference>
<dbReference type="HAMAP" id="MF_00036_A">
    <property type="entry name" value="Ala_tRNA_synth_A"/>
    <property type="match status" value="1"/>
</dbReference>
<dbReference type="InterPro" id="IPR012947">
    <property type="entry name" value="tRNA_SAD"/>
</dbReference>
<dbReference type="OrthoDB" id="7506at2157"/>
<dbReference type="Gene3D" id="3.30.54.20">
    <property type="match status" value="1"/>
</dbReference>
<reference evidence="16 17" key="1">
    <citation type="journal article" date="2013" name="Genome Announc.">
        <title>Draft Genome Sequence of a Highly Flagellated, Fast-Swimming Archaeon, Methanocaldococcus villosus Strain KIN24-T80 (DSM 22612).</title>
        <authorList>
            <person name="Thennarasu S."/>
            <person name="Polireddy D."/>
            <person name="Antony A."/>
            <person name="Yada M.R."/>
            <person name="Algarawi S."/>
            <person name="Sivakumar N."/>
        </authorList>
    </citation>
    <scope>NUCLEOTIDE SEQUENCE [LARGE SCALE GENOMIC DNA]</scope>
    <source>
        <strain evidence="16 17">KIN24-T80</strain>
    </source>
</reference>
<dbReference type="InterPro" id="IPR022429">
    <property type="entry name" value="Ala-tRNA_lgiase_arc"/>
</dbReference>
<dbReference type="FunFam" id="3.30.980.10:FF:000004">
    <property type="entry name" value="Alanine--tRNA ligase, cytoplasmic"/>
    <property type="match status" value="1"/>
</dbReference>
<dbReference type="STRING" id="1069083.GCA_000371805_00364"/>
<dbReference type="PROSITE" id="PS50860">
    <property type="entry name" value="AA_TRNA_LIGASE_II_ALA"/>
    <property type="match status" value="1"/>
</dbReference>
<dbReference type="Pfam" id="PF01411">
    <property type="entry name" value="tRNA-synt_2c"/>
    <property type="match status" value="1"/>
</dbReference>
<dbReference type="GO" id="GO:0005737">
    <property type="term" value="C:cytoplasm"/>
    <property type="evidence" value="ECO:0007669"/>
    <property type="project" value="UniProtKB-SubCell"/>
</dbReference>
<keyword evidence="7 13" id="KW-0547">Nucleotide-binding</keyword>
<evidence type="ECO:0000256" key="6">
    <source>
        <dbReference type="ARBA" id="ARBA00022723"/>
    </source>
</evidence>
<feature type="domain" description="Alanyl-transfer RNA synthetases family profile" evidence="15">
    <location>
        <begin position="50"/>
        <end position="731"/>
    </location>
</feature>
<dbReference type="Gene3D" id="3.30.930.10">
    <property type="entry name" value="Bira Bifunctional Protein, Domain 2"/>
    <property type="match status" value="1"/>
</dbReference>
<organism evidence="16 17">
    <name type="scientific">Methanocaldococcus villosus KIN24-T80</name>
    <dbReference type="NCBI Taxonomy" id="1069083"/>
    <lineage>
        <taxon>Archaea</taxon>
        <taxon>Methanobacteriati</taxon>
        <taxon>Methanobacteriota</taxon>
        <taxon>Methanomada group</taxon>
        <taxon>Methanococci</taxon>
        <taxon>Methanococcales</taxon>
        <taxon>Methanocaldococcaceae</taxon>
        <taxon>Methanocaldococcus</taxon>
    </lineage>
</organism>
<evidence type="ECO:0000256" key="13">
    <source>
        <dbReference type="HAMAP-Rule" id="MF_00036"/>
    </source>
</evidence>
<comment type="function">
    <text evidence="13">Catalyzes the attachment of alanine to tRNA(Ala) in a two-step reaction: alanine is first activated by ATP to form Ala-AMP and then transferred to the acceptor end of tRNA(Ala). Also edits incorrectly charged Ser-tRNA(Ala) and Gly-tRNA(Ala) via its editing domain.</text>
</comment>
<keyword evidence="14" id="KW-0175">Coiled coil</keyword>
<dbReference type="GO" id="GO:0002161">
    <property type="term" value="F:aminoacyl-tRNA deacylase activity"/>
    <property type="evidence" value="ECO:0007669"/>
    <property type="project" value="UniProtKB-ARBA"/>
</dbReference>
<dbReference type="InterPro" id="IPR018164">
    <property type="entry name" value="Ala-tRNA-synth_IIc_N"/>
</dbReference>
<sequence length="866" mass="100221">MKVKLFEDLGFKRQKCEKCGKYFWSIEEKDICDDCDKYSFIGKKVTKKSFDYDEMVKEFIKFFEEHGHRHIKRAPVVARRWRDDILLTIASIAVFQPWVTKGLIKPKANPLVIAQPCIRLNDIDNVGRTGRHLTCFTMGGHHAFNTPENYIYWQDETVELCYKFFKRLGIDEKKIIFVESWWEGGGNAGPCFEVLTHGVELATLVFMQYEKIENDYKEIPLKIVDTGYGIERFVWISQGKETIYDAIFGNIVEKLKKEVGVEEIERGILKNITELSGIMDISDAKDLRELRKKVAEKVGMDVEELTRLLEPYENIYAIADHTRALAFMLGDGIVPSNVQEGYLVRMLIRKTLRHMDKLNLSLPITEIVRMQLNSLKSLYPELLEMEDYIMDVLQIEERRYRETLKRGEGIVRRLLKKKDISLDDLIELYDSHGLPVEIAKEILNKYGKDIDIPDNFYTLIAERHEHKKIEKKKEKLPEVDVQETELLFYKYPNDKEFEAEILKIVDNYVILDRTLFYPEGGGQKADKGKIIKGDKEYEVIDVKKENNIVYHKLKSVEGLKEGDKVKGVIDFERRLTLMRHHTATHIVNAACQRVLGKHVYQAGSDVDVDKARLDITHYKRISKEELKEIEKLANEIVLGNYKVESVFMDRNEAEEKFGFRIYQGGVVPGDVLRIVMIKNDELIDVQACGGTHCQNTGEVGMIKIIKTERIQDGVERLIYVSGLRALEYANTLEDILDKSSKILRCSYEDLPKSLEKIFEENKELNKKLEEMREKLAELKKYELLDKFEKIGDYEVLIECVDAEPKDLLSLADNLAIGNRIVILTNNKGFILCKRGEKVDVSMNELIKAIAKGGGKEHLAQEDVREN</sequence>
<dbReference type="NCBIfam" id="TIGR03683">
    <property type="entry name" value="A-tRNA_syn_arch"/>
    <property type="match status" value="1"/>
</dbReference>